<evidence type="ECO:0000313" key="2">
    <source>
        <dbReference type="Proteomes" id="UP001358193"/>
    </source>
</evidence>
<reference evidence="1 2" key="1">
    <citation type="submission" date="2023-11" db="EMBL/GenBank/DDBJ databases">
        <authorList>
            <person name="Cook R."/>
            <person name="Crisci M."/>
            <person name="Pye H."/>
            <person name="Adriaenssens E."/>
            <person name="Santini J."/>
        </authorList>
    </citation>
    <scope>NUCLEOTIDE SEQUENCE [LARGE SCALE GENOMIC DNA]</scope>
    <source>
        <strain evidence="1">Lak_Megaphage_Sonny</strain>
    </source>
</reference>
<organism evidence="1 2">
    <name type="scientific">phage Lak_Megaphage_Sonny</name>
    <dbReference type="NCBI Taxonomy" id="3109229"/>
    <lineage>
        <taxon>Viruses</taxon>
        <taxon>Duplodnaviria</taxon>
        <taxon>Heunggongvirae</taxon>
        <taxon>Uroviricota</taxon>
        <taxon>Caudoviricetes</taxon>
        <taxon>Caudoviricetes code 15 clade</taxon>
    </lineage>
</organism>
<dbReference type="EMBL" id="OR769223">
    <property type="protein sequence ID" value="WQJ53310.1"/>
    <property type="molecule type" value="Genomic_DNA"/>
</dbReference>
<keyword evidence="2" id="KW-1185">Reference proteome</keyword>
<protein>
    <submittedName>
        <fullName evidence="1">Uncharacterized protein</fullName>
    </submittedName>
</protein>
<dbReference type="Proteomes" id="UP001358193">
    <property type="component" value="Segment"/>
</dbReference>
<name>A0ABZ0Z5E4_9CAUD</name>
<accession>A0ABZ0Z5E4</accession>
<evidence type="ECO:0000313" key="1">
    <source>
        <dbReference type="EMBL" id="WQJ53310.1"/>
    </source>
</evidence>
<sequence length="317" mass="38067">MKNLYKKIYEAINTGIQKALVLDDEDDISMNYQHTKIVNNENLLPYYVDELLQNPTNKFINYKQIIKYYEETGYKYKVKNFEELKTIFNKIKKFKNVSWEWISNIKDYVSIILEDNTEINFYEKTDKKSLFLKLANDYILGTENEILIYLHDDHYIQQKFQWQTKEAQIQDDKYLIKIKNYGRQKNIEKTKEIAEKDYSGYENCLRIQDIVSKDPNKYGDIPAIAQCLKLNINGYQGYLPSMGQLRIMYDNIDMINYIFKYLNLNEIKDLDNTNWQSSTENGFYSSWILCYGGITYYNYYKNYTNNHIFPFFAVKKN</sequence>
<proteinExistence type="predicted"/>